<evidence type="ECO:0000313" key="2">
    <source>
        <dbReference type="EMBL" id="MTH53645.1"/>
    </source>
</evidence>
<reference evidence="2 3" key="1">
    <citation type="journal article" date="2017" name="Int. J. Syst. Evol. Microbiol.">
        <title>Bacillus mangrovi sp. nov., isolated from a sediment sample from a mangrove forest.</title>
        <authorList>
            <person name="Gupta V."/>
            <person name="Singh P.K."/>
            <person name="Korpole S."/>
            <person name="Tanuku N.R.S."/>
            <person name="Pinnaka A.K."/>
        </authorList>
    </citation>
    <scope>NUCLEOTIDE SEQUENCE [LARGE SCALE GENOMIC DNA]</scope>
    <source>
        <strain evidence="2 3">KCTC 33872</strain>
    </source>
</reference>
<dbReference type="AlphaFoldDB" id="A0A7X2S511"/>
<evidence type="ECO:0000256" key="1">
    <source>
        <dbReference type="SAM" id="Phobius"/>
    </source>
</evidence>
<sequence length="163" mass="18201">MGIKTLTVNGILAALYIAVTALVAPVGFSFIQFRVSEILNHLVVFNKKYMIGIVLGVFISNLLFSPMKAYDLIFGTGQSLIALSLTVLAGMVIKNIWGRMIFNTLIFTFTMCIIAFEIKLAMDIPETFWYMWATIAAGEFIIMAIGMPVIYALNKRLKFKDLV</sequence>
<dbReference type="EMBL" id="WMIB01000007">
    <property type="protein sequence ID" value="MTH53645.1"/>
    <property type="molecule type" value="Genomic_DNA"/>
</dbReference>
<keyword evidence="1" id="KW-0472">Membrane</keyword>
<evidence type="ECO:0000313" key="3">
    <source>
        <dbReference type="Proteomes" id="UP000434639"/>
    </source>
</evidence>
<dbReference type="PANTHER" id="PTHR40044:SF1">
    <property type="entry name" value="INTEGRAL MEMBRANE PROTEIN"/>
    <property type="match status" value="1"/>
</dbReference>
<dbReference type="PANTHER" id="PTHR40044">
    <property type="entry name" value="INTEGRAL MEMBRANE PROTEIN-RELATED"/>
    <property type="match status" value="1"/>
</dbReference>
<feature type="transmembrane region" description="Helical" evidence="1">
    <location>
        <begin position="73"/>
        <end position="93"/>
    </location>
</feature>
<dbReference type="OrthoDB" id="1706970at2"/>
<dbReference type="Pfam" id="PF06177">
    <property type="entry name" value="QueT"/>
    <property type="match status" value="1"/>
</dbReference>
<comment type="caution">
    <text evidence="2">The sequence shown here is derived from an EMBL/GenBank/DDBJ whole genome shotgun (WGS) entry which is preliminary data.</text>
</comment>
<gene>
    <name evidence="2" type="ORF">GKZ89_09540</name>
</gene>
<name>A0A7X2S511_9BACI</name>
<feature type="transmembrane region" description="Helical" evidence="1">
    <location>
        <begin position="49"/>
        <end position="67"/>
    </location>
</feature>
<accession>A0A7X2S511</accession>
<keyword evidence="1" id="KW-1133">Transmembrane helix</keyword>
<feature type="transmembrane region" description="Helical" evidence="1">
    <location>
        <begin position="6"/>
        <end position="28"/>
    </location>
</feature>
<dbReference type="PIRSF" id="PIRSF031501">
    <property type="entry name" value="QueT"/>
    <property type="match status" value="1"/>
</dbReference>
<dbReference type="Proteomes" id="UP000434639">
    <property type="component" value="Unassembled WGS sequence"/>
</dbReference>
<dbReference type="RefSeq" id="WP_155112175.1">
    <property type="nucleotide sequence ID" value="NZ_WMIB01000007.1"/>
</dbReference>
<keyword evidence="1" id="KW-0812">Transmembrane</keyword>
<proteinExistence type="predicted"/>
<feature type="transmembrane region" description="Helical" evidence="1">
    <location>
        <begin position="128"/>
        <end position="153"/>
    </location>
</feature>
<dbReference type="InterPro" id="IPR010387">
    <property type="entry name" value="QueT"/>
</dbReference>
<organism evidence="2 3">
    <name type="scientific">Metabacillus mangrovi</name>
    <dbReference type="NCBI Taxonomy" id="1491830"/>
    <lineage>
        <taxon>Bacteria</taxon>
        <taxon>Bacillati</taxon>
        <taxon>Bacillota</taxon>
        <taxon>Bacilli</taxon>
        <taxon>Bacillales</taxon>
        <taxon>Bacillaceae</taxon>
        <taxon>Metabacillus</taxon>
    </lineage>
</organism>
<keyword evidence="3" id="KW-1185">Reference proteome</keyword>
<feature type="transmembrane region" description="Helical" evidence="1">
    <location>
        <begin position="100"/>
        <end position="122"/>
    </location>
</feature>
<protein>
    <submittedName>
        <fullName evidence="2">QueT transporter family protein</fullName>
    </submittedName>
</protein>